<accession>A0A9W8VZR1</accession>
<dbReference type="AlphaFoldDB" id="A0A9W8VZR1"/>
<name>A0A9W8VZR1_9HYPO</name>
<reference evidence="2" key="1">
    <citation type="submission" date="2022-10" db="EMBL/GenBank/DDBJ databases">
        <title>Tapping the CABI collections for fungal endophytes: first genome assemblies for Collariella, Neodidymelliopsis, Ascochyta clinopodiicola, Didymella pomorum, Didymosphaeria variabile, Neocosmospora piperis and Neocucurbitaria cava.</title>
        <authorList>
            <person name="Hill R."/>
        </authorList>
    </citation>
    <scope>NUCLEOTIDE SEQUENCE</scope>
    <source>
        <strain evidence="2">IMI 366586</strain>
    </source>
</reference>
<dbReference type="InterPro" id="IPR011009">
    <property type="entry name" value="Kinase-like_dom_sf"/>
</dbReference>
<dbReference type="EMBL" id="JAPEUR010000637">
    <property type="protein sequence ID" value="KAJ4307774.1"/>
    <property type="molecule type" value="Genomic_DNA"/>
</dbReference>
<gene>
    <name evidence="2" type="ORF">N0V84_012507</name>
</gene>
<evidence type="ECO:0000313" key="3">
    <source>
        <dbReference type="Proteomes" id="UP001140502"/>
    </source>
</evidence>
<organism evidence="2 3">
    <name type="scientific">Fusarium piperis</name>
    <dbReference type="NCBI Taxonomy" id="1435070"/>
    <lineage>
        <taxon>Eukaryota</taxon>
        <taxon>Fungi</taxon>
        <taxon>Dikarya</taxon>
        <taxon>Ascomycota</taxon>
        <taxon>Pezizomycotina</taxon>
        <taxon>Sordariomycetes</taxon>
        <taxon>Hypocreomycetidae</taxon>
        <taxon>Hypocreales</taxon>
        <taxon>Nectriaceae</taxon>
        <taxon>Fusarium</taxon>
        <taxon>Fusarium solani species complex</taxon>
    </lineage>
</organism>
<dbReference type="PANTHER" id="PTHR21310:SF15">
    <property type="entry name" value="AMINOGLYCOSIDE PHOSPHOTRANSFERASE DOMAIN-CONTAINING PROTEIN"/>
    <property type="match status" value="1"/>
</dbReference>
<evidence type="ECO:0000313" key="2">
    <source>
        <dbReference type="EMBL" id="KAJ4307774.1"/>
    </source>
</evidence>
<protein>
    <recommendedName>
        <fullName evidence="1">Aminoglycoside phosphotransferase domain-containing protein</fullName>
    </recommendedName>
</protein>
<proteinExistence type="predicted"/>
<dbReference type="OrthoDB" id="10003767at2759"/>
<comment type="caution">
    <text evidence="2">The sequence shown here is derived from an EMBL/GenBank/DDBJ whole genome shotgun (WGS) entry which is preliminary data.</text>
</comment>
<dbReference type="InterPro" id="IPR051678">
    <property type="entry name" value="AGP_Transferase"/>
</dbReference>
<dbReference type="Proteomes" id="UP001140502">
    <property type="component" value="Unassembled WGS sequence"/>
</dbReference>
<dbReference type="InterPro" id="IPR002575">
    <property type="entry name" value="Aminoglycoside_PTrfase"/>
</dbReference>
<feature type="domain" description="Aminoglycoside phosphotransferase" evidence="1">
    <location>
        <begin position="79"/>
        <end position="299"/>
    </location>
</feature>
<dbReference type="SUPFAM" id="SSF56112">
    <property type="entry name" value="Protein kinase-like (PK-like)"/>
    <property type="match status" value="1"/>
</dbReference>
<sequence length="454" mass="52993">MRDAILKDKADKERERFINSFEPEEICQLASSYHGGDPCRIFKDRSRGSFNICFFVEFEATAPTERWVIRIPIPSRYVAAKTSIPVPRVHAFSLTKGSPINTAFIIMDYIQGQTLRDLGFRNTPEWGFYYEDPSAACMRVFEQMADVYIQLRKLEFPRIGALGLPDDTSLTLSTCDADEIHVCRRPVSIEINMQETDGMDPAARFQPRTTFPTASSFVEALLWLADNALDKSRDWCLYLRGGKQLIYGHHQFRRYVLDKWLDRKADNGPFVLMHGDLSLHTNNMLFDDSHRLVGVLDWEWSYVVPAQLLLPPTWLTGSGFHWMMMNHGWFNNSAKHLIAAVKDREMALETPPQLSREWAKTETWCHTAIATALLNPDSVYDVYWRFLFYECEAPRSEDYREFHLREITPRLADLFKSSPKYTALLDRKKKEQQLFFEEEKEYFNRSKAREMLNE</sequence>
<keyword evidence="3" id="KW-1185">Reference proteome</keyword>
<evidence type="ECO:0000259" key="1">
    <source>
        <dbReference type="Pfam" id="PF01636"/>
    </source>
</evidence>
<dbReference type="Pfam" id="PF01636">
    <property type="entry name" value="APH"/>
    <property type="match status" value="1"/>
</dbReference>
<dbReference type="PANTHER" id="PTHR21310">
    <property type="entry name" value="AMINOGLYCOSIDE PHOSPHOTRANSFERASE-RELATED-RELATED"/>
    <property type="match status" value="1"/>
</dbReference>
<dbReference type="Gene3D" id="3.90.1200.10">
    <property type="match status" value="1"/>
</dbReference>